<name>A0A4Z2HEB8_9TELE</name>
<dbReference type="AlphaFoldDB" id="A0A4Z2HEB8"/>
<protein>
    <submittedName>
        <fullName evidence="1">Uncharacterized protein</fullName>
    </submittedName>
</protein>
<organism evidence="1 2">
    <name type="scientific">Liparis tanakae</name>
    <name type="common">Tanaka's snailfish</name>
    <dbReference type="NCBI Taxonomy" id="230148"/>
    <lineage>
        <taxon>Eukaryota</taxon>
        <taxon>Metazoa</taxon>
        <taxon>Chordata</taxon>
        <taxon>Craniata</taxon>
        <taxon>Vertebrata</taxon>
        <taxon>Euteleostomi</taxon>
        <taxon>Actinopterygii</taxon>
        <taxon>Neopterygii</taxon>
        <taxon>Teleostei</taxon>
        <taxon>Neoteleostei</taxon>
        <taxon>Acanthomorphata</taxon>
        <taxon>Eupercaria</taxon>
        <taxon>Perciformes</taxon>
        <taxon>Cottioidei</taxon>
        <taxon>Cottales</taxon>
        <taxon>Liparidae</taxon>
        <taxon>Liparis</taxon>
    </lineage>
</organism>
<gene>
    <name evidence="1" type="ORF">EYF80_025585</name>
</gene>
<accession>A0A4Z2HEB8</accession>
<sequence length="80" mass="8465">MKPTLSKKVGVDRLIRGVKTPEVISSIGNTWASSQLGGPARPVTADRVNAGSLDLKKRPSHPLCNLFGRSASSPLRPSNS</sequence>
<reference evidence="1 2" key="1">
    <citation type="submission" date="2019-03" db="EMBL/GenBank/DDBJ databases">
        <title>First draft genome of Liparis tanakae, snailfish: a comprehensive survey of snailfish specific genes.</title>
        <authorList>
            <person name="Kim W."/>
            <person name="Song I."/>
            <person name="Jeong J.-H."/>
            <person name="Kim D."/>
            <person name="Kim S."/>
            <person name="Ryu S."/>
            <person name="Song J.Y."/>
            <person name="Lee S.K."/>
        </authorList>
    </citation>
    <scope>NUCLEOTIDE SEQUENCE [LARGE SCALE GENOMIC DNA]</scope>
    <source>
        <tissue evidence="1">Muscle</tissue>
    </source>
</reference>
<dbReference type="EMBL" id="SRLO01000257">
    <property type="protein sequence ID" value="TNN64217.1"/>
    <property type="molecule type" value="Genomic_DNA"/>
</dbReference>
<keyword evidence="2" id="KW-1185">Reference proteome</keyword>
<proteinExistence type="predicted"/>
<evidence type="ECO:0000313" key="2">
    <source>
        <dbReference type="Proteomes" id="UP000314294"/>
    </source>
</evidence>
<comment type="caution">
    <text evidence="1">The sequence shown here is derived from an EMBL/GenBank/DDBJ whole genome shotgun (WGS) entry which is preliminary data.</text>
</comment>
<dbReference type="Proteomes" id="UP000314294">
    <property type="component" value="Unassembled WGS sequence"/>
</dbReference>
<evidence type="ECO:0000313" key="1">
    <source>
        <dbReference type="EMBL" id="TNN64217.1"/>
    </source>
</evidence>